<feature type="domain" description="Septum formation inhibitor MinC N-terminal" evidence="8">
    <location>
        <begin position="13"/>
        <end position="85"/>
    </location>
</feature>
<keyword evidence="10" id="KW-1185">Reference proteome</keyword>
<dbReference type="PANTHER" id="PTHR34108:SF1">
    <property type="entry name" value="SEPTUM SITE-DETERMINING PROTEIN MINC"/>
    <property type="match status" value="1"/>
</dbReference>
<protein>
    <recommendedName>
        <fullName evidence="6">Probable septum site-determining protein MinC</fullName>
    </recommendedName>
</protein>
<keyword evidence="3 6" id="KW-0717">Septation</keyword>
<name>A0ABU9CCS7_9BURK</name>
<keyword evidence="4 6" id="KW-0131">Cell cycle</keyword>
<proteinExistence type="inferred from homology"/>
<evidence type="ECO:0000313" key="10">
    <source>
        <dbReference type="Proteomes" id="UP001379945"/>
    </source>
</evidence>
<reference evidence="9 10" key="1">
    <citation type="submission" date="2024-04" db="EMBL/GenBank/DDBJ databases">
        <title>Novel species of the genus Ideonella isolated from streams.</title>
        <authorList>
            <person name="Lu H."/>
        </authorList>
    </citation>
    <scope>NUCLEOTIDE SEQUENCE [LARGE SCALE GENOMIC DNA]</scope>
    <source>
        <strain evidence="9 10">LYT19W</strain>
    </source>
</reference>
<accession>A0ABU9CCS7</accession>
<dbReference type="SUPFAM" id="SSF63848">
    <property type="entry name" value="Cell-division inhibitor MinC, C-terminal domain"/>
    <property type="match status" value="1"/>
</dbReference>
<dbReference type="InterPro" id="IPR007874">
    <property type="entry name" value="MinC_N"/>
</dbReference>
<dbReference type="Gene3D" id="3.30.70.260">
    <property type="match status" value="1"/>
</dbReference>
<dbReference type="InterPro" id="IPR013033">
    <property type="entry name" value="MinC"/>
</dbReference>
<comment type="function">
    <text evidence="5 6">Cell division inhibitor that blocks the formation of polar Z ring septums. Rapidly oscillates between the poles of the cell to destabilize FtsZ filaments that have formed before they mature into polar Z rings. Prevents FtsZ polymerization.</text>
</comment>
<dbReference type="Pfam" id="PF05209">
    <property type="entry name" value="MinC_N"/>
    <property type="match status" value="1"/>
</dbReference>
<dbReference type="NCBIfam" id="TIGR01222">
    <property type="entry name" value="minC"/>
    <property type="match status" value="1"/>
</dbReference>
<dbReference type="RefSeq" id="WP_341400839.1">
    <property type="nucleotide sequence ID" value="NZ_JBBUTI010000019.1"/>
</dbReference>
<organism evidence="9 10">
    <name type="scientific">Ideonella margarita</name>
    <dbReference type="NCBI Taxonomy" id="2984191"/>
    <lineage>
        <taxon>Bacteria</taxon>
        <taxon>Pseudomonadati</taxon>
        <taxon>Pseudomonadota</taxon>
        <taxon>Betaproteobacteria</taxon>
        <taxon>Burkholderiales</taxon>
        <taxon>Sphaerotilaceae</taxon>
        <taxon>Ideonella</taxon>
    </lineage>
</organism>
<evidence type="ECO:0000256" key="5">
    <source>
        <dbReference type="ARBA" id="ARBA00025606"/>
    </source>
</evidence>
<keyword evidence="2 6" id="KW-0132">Cell division</keyword>
<comment type="caution">
    <text evidence="9">The sequence shown here is derived from an EMBL/GenBank/DDBJ whole genome shotgun (WGS) entry which is preliminary data.</text>
</comment>
<sequence length="286" mass="29074">MAVTSKANATSIFDLKSAALTVLALLLKTPDLQALADALDARYAATPGVFDHEPLCVDLAALRDDATPIDFHALVALLKRYGFNPMAVRGGSVDQHAAALAAGLAEAPEAAPVRAAPADPGVVLTDSVVVAEVHAATTDATTAAPTAAPTAASADLPAAEAPAAELAPEPAAALPATTLIIDKPLRSGQQVYARGGDLIVLAVVSFGAEVIADGSIHVYAPLRGRAIAGARGNTEARIFAAVMEPQLVSIAGTWRTTEAGLASDVAGQPAQVRLDGDKLLFEPLKF</sequence>
<dbReference type="HAMAP" id="MF_00267">
    <property type="entry name" value="MinC"/>
    <property type="match status" value="1"/>
</dbReference>
<dbReference type="EMBL" id="JBBUTI010000019">
    <property type="protein sequence ID" value="MEK8048529.1"/>
    <property type="molecule type" value="Genomic_DNA"/>
</dbReference>
<dbReference type="PANTHER" id="PTHR34108">
    <property type="entry name" value="SEPTUM SITE-DETERMINING PROTEIN MINC"/>
    <property type="match status" value="1"/>
</dbReference>
<dbReference type="InterPro" id="IPR036145">
    <property type="entry name" value="MinC_C_sf"/>
</dbReference>
<gene>
    <name evidence="6 9" type="primary">minC</name>
    <name evidence="9" type="ORF">AACH00_19420</name>
</gene>
<dbReference type="Gene3D" id="2.160.20.70">
    <property type="match status" value="1"/>
</dbReference>
<evidence type="ECO:0000256" key="1">
    <source>
        <dbReference type="ARBA" id="ARBA00006291"/>
    </source>
</evidence>
<evidence type="ECO:0000256" key="2">
    <source>
        <dbReference type="ARBA" id="ARBA00022618"/>
    </source>
</evidence>
<comment type="similarity">
    <text evidence="1 6">Belongs to the MinC family.</text>
</comment>
<evidence type="ECO:0000313" key="9">
    <source>
        <dbReference type="EMBL" id="MEK8048529.1"/>
    </source>
</evidence>
<evidence type="ECO:0000256" key="3">
    <source>
        <dbReference type="ARBA" id="ARBA00023210"/>
    </source>
</evidence>
<evidence type="ECO:0000256" key="4">
    <source>
        <dbReference type="ARBA" id="ARBA00023306"/>
    </source>
</evidence>
<feature type="domain" description="Septum formation inhibitor MinC C-terminal" evidence="7">
    <location>
        <begin position="180"/>
        <end position="281"/>
    </location>
</feature>
<dbReference type="InterPro" id="IPR005526">
    <property type="entry name" value="Septum_form_inhib_MinC_C"/>
</dbReference>
<evidence type="ECO:0000256" key="6">
    <source>
        <dbReference type="HAMAP-Rule" id="MF_00267"/>
    </source>
</evidence>
<evidence type="ECO:0000259" key="8">
    <source>
        <dbReference type="Pfam" id="PF05209"/>
    </source>
</evidence>
<dbReference type="Proteomes" id="UP001379945">
    <property type="component" value="Unassembled WGS sequence"/>
</dbReference>
<dbReference type="InterPro" id="IPR016098">
    <property type="entry name" value="CAP/MinC_C"/>
</dbReference>
<dbReference type="Pfam" id="PF03775">
    <property type="entry name" value="MinC_C"/>
    <property type="match status" value="1"/>
</dbReference>
<comment type="subunit">
    <text evidence="6">Interacts with MinD and FtsZ.</text>
</comment>
<evidence type="ECO:0000259" key="7">
    <source>
        <dbReference type="Pfam" id="PF03775"/>
    </source>
</evidence>